<dbReference type="WBParaSite" id="SMUV_0000486701-mRNA-1">
    <property type="protein sequence ID" value="SMUV_0000486701-mRNA-1"/>
    <property type="gene ID" value="SMUV_0000486701"/>
</dbReference>
<organism evidence="1 2">
    <name type="scientific">Syphacia muris</name>
    <dbReference type="NCBI Taxonomy" id="451379"/>
    <lineage>
        <taxon>Eukaryota</taxon>
        <taxon>Metazoa</taxon>
        <taxon>Ecdysozoa</taxon>
        <taxon>Nematoda</taxon>
        <taxon>Chromadorea</taxon>
        <taxon>Rhabditida</taxon>
        <taxon>Spirurina</taxon>
        <taxon>Oxyuridomorpha</taxon>
        <taxon>Oxyuroidea</taxon>
        <taxon>Oxyuridae</taxon>
        <taxon>Syphacia</taxon>
    </lineage>
</organism>
<evidence type="ECO:0000313" key="2">
    <source>
        <dbReference type="WBParaSite" id="SMUV_0000486701-mRNA-1"/>
    </source>
</evidence>
<dbReference type="Proteomes" id="UP000046393">
    <property type="component" value="Unplaced"/>
</dbReference>
<accession>A0A0N5AK58</accession>
<keyword evidence="1" id="KW-1185">Reference proteome</keyword>
<proteinExistence type="predicted"/>
<sequence length="104" mass="11813">LDFFLFCRTYFKIIADSESKCRSECVEVGVFPIVRVHVKSKTVHAGICVNETNGKIKARIYPFYCEKKVGKWKPDEKDREGIVAFSKPCPTATTYSERVIGTCP</sequence>
<dbReference type="AlphaFoldDB" id="A0A0N5AK58"/>
<reference evidence="2" key="1">
    <citation type="submission" date="2017-02" db="UniProtKB">
        <authorList>
            <consortium name="WormBaseParasite"/>
        </authorList>
    </citation>
    <scope>IDENTIFICATION</scope>
</reference>
<evidence type="ECO:0000313" key="1">
    <source>
        <dbReference type="Proteomes" id="UP000046393"/>
    </source>
</evidence>
<name>A0A0N5AK58_9BILA</name>
<protein>
    <submittedName>
        <fullName evidence="2">SUEL-type lectin domain-containing protein</fullName>
    </submittedName>
</protein>